<comment type="caution">
    <text evidence="2">The sequence shown here is derived from an EMBL/GenBank/DDBJ whole genome shotgun (WGS) entry which is preliminary data.</text>
</comment>
<proteinExistence type="predicted"/>
<feature type="chain" id="PRO_5015685727" evidence="1">
    <location>
        <begin position="31"/>
        <end position="748"/>
    </location>
</feature>
<organism evidence="2 3">
    <name type="scientific">Nitrosomonas oligotropha</name>
    <dbReference type="NCBI Taxonomy" id="42354"/>
    <lineage>
        <taxon>Bacteria</taxon>
        <taxon>Pseudomonadati</taxon>
        <taxon>Pseudomonadota</taxon>
        <taxon>Betaproteobacteria</taxon>
        <taxon>Nitrosomonadales</taxon>
        <taxon>Nitrosomonadaceae</taxon>
        <taxon>Nitrosomonas</taxon>
    </lineage>
</organism>
<name>A0A2T5I4G4_9PROT</name>
<reference evidence="2 3" key="1">
    <citation type="submission" date="2018-04" db="EMBL/GenBank/DDBJ databases">
        <title>Active sludge and wastewater microbial communities from Klosterneuburg, Austria.</title>
        <authorList>
            <person name="Wagner M."/>
        </authorList>
    </citation>
    <scope>NUCLEOTIDE SEQUENCE [LARGE SCALE GENOMIC DNA]</scope>
    <source>
        <strain evidence="2 3">Nm49</strain>
    </source>
</reference>
<feature type="signal peptide" evidence="1">
    <location>
        <begin position="1"/>
        <end position="30"/>
    </location>
</feature>
<accession>A0A2T5I4G4</accession>
<evidence type="ECO:0000313" key="2">
    <source>
        <dbReference type="EMBL" id="PTQ78710.1"/>
    </source>
</evidence>
<dbReference type="EMBL" id="QAOI01000001">
    <property type="protein sequence ID" value="PTQ78710.1"/>
    <property type="molecule type" value="Genomic_DNA"/>
</dbReference>
<protein>
    <submittedName>
        <fullName evidence="2">Uncharacterized protein</fullName>
    </submittedName>
</protein>
<keyword evidence="1" id="KW-0732">Signal</keyword>
<dbReference type="AlphaFoldDB" id="A0A2T5I4G4"/>
<sequence length="748" mass="81412">MYLLRRLINSLSMLLIVSLCFMVVINNAIAAANTAAIESAVTAYRTIGTLRREVPINGDAIANAYAGALQTLTQEIDTANSLSLDSDVLAAIDDIKNDYAPRLAAQVVDKTLQRVFYQSIWNRIAAIRDQFETGTPVALIAMLDESVAAFQAISATVARENQILTADRQALEAGSNPGLDVEVNDHFSRIRTALNKSNPEEDFVTVQIARYAIRMSLARAYYIAVLREVSGAIANRAADPEETSIELKEGEIFYRVIESLVARGNPAGSLRIKAQLTGDSSKVVADEIVSELGKGFIGRVVAEMNGQASAITEKDRPHAVAEAAGAKYFARVLLPDLELRLGTADRGSLENELENLMTASNELSAPKSELARNAISAILTKYENALNRAQYEVAQHTPIVENALADYQAIDSLRNQAPIDADAIAAKYGADLQQLTQLVDQIYGQTIDLDVSAAIAQVKSGDQVPLALQVIDKSLQKMFALVVYNRVTLVQEQFGNLSADALALEWDRAYTAYSAIAKTVNKEEKVLSSDKQSIVSGSDPDLDYQITAAFIQGKRAFDKTDTGDAQTLALARENIVVPLVRSFLIGVLREVQGIIENRTAEVDEAREKQVEGEYFYRIVEGFIAQDNLSGSNQIKAQFTGALSNVVADKIVSEISKGILGQVERSIHQIEANFTADKNQAMLALERLSLYTGVFLADLGQRLNASKRASLENAIRDLKDAINNGNTDRAVALRSIMTGILAEYESKLL</sequence>
<dbReference type="Proteomes" id="UP000244128">
    <property type="component" value="Unassembled WGS sequence"/>
</dbReference>
<evidence type="ECO:0000256" key="1">
    <source>
        <dbReference type="SAM" id="SignalP"/>
    </source>
</evidence>
<evidence type="ECO:0000313" key="3">
    <source>
        <dbReference type="Proteomes" id="UP000244128"/>
    </source>
</evidence>
<gene>
    <name evidence="2" type="ORF">C8R26_10125</name>
</gene>